<comment type="caution">
    <text evidence="7">The sequence shown here is derived from an EMBL/GenBank/DDBJ whole genome shotgun (WGS) entry which is preliminary data.</text>
</comment>
<evidence type="ECO:0000256" key="4">
    <source>
        <dbReference type="ARBA" id="ARBA00023163"/>
    </source>
</evidence>
<evidence type="ECO:0000313" key="8">
    <source>
        <dbReference type="Proteomes" id="UP000826656"/>
    </source>
</evidence>
<evidence type="ECO:0000256" key="2">
    <source>
        <dbReference type="ARBA" id="ARBA00023015"/>
    </source>
</evidence>
<comment type="subcellular location">
    <subcellularLocation>
        <location evidence="1">Nucleus</location>
    </subcellularLocation>
</comment>
<sequence length="211" mass="24874">MEFEEGYRFHPRDSELFTFLLRFIAEKDLCGNGFITECDVYKQEPWVTYGYGYHCGGKDDGDTNIYRYFISPRHKKKKTNDRFYRVVGKNLGTWKQQDKGKWVRSKQSKPLKMGCKKSLYYDTKICCPDDGKWLMKEYKVDTKVISWVNYVVPRMDQEYKAVTPINIVEPIVLYSGCFDDPHKCRDLVPSRVLSPRFIKVYSCKVVLSCGR</sequence>
<evidence type="ECO:0000259" key="6">
    <source>
        <dbReference type="PROSITE" id="PS51005"/>
    </source>
</evidence>
<feature type="domain" description="NAC" evidence="6">
    <location>
        <begin position="3"/>
        <end position="158"/>
    </location>
</feature>
<proteinExistence type="predicted"/>
<dbReference type="Pfam" id="PF02365">
    <property type="entry name" value="NAM"/>
    <property type="match status" value="1"/>
</dbReference>
<dbReference type="InterPro" id="IPR003441">
    <property type="entry name" value="NAC-dom"/>
</dbReference>
<evidence type="ECO:0000313" key="7">
    <source>
        <dbReference type="EMBL" id="KAH0757635.1"/>
    </source>
</evidence>
<accession>A0ABQ7V0M3</accession>
<name>A0ABQ7V0M3_SOLTU</name>
<dbReference type="PANTHER" id="PTHR31989">
    <property type="entry name" value="NAC DOMAIN-CONTAINING PROTEIN 82-RELATED"/>
    <property type="match status" value="1"/>
</dbReference>
<keyword evidence="4" id="KW-0804">Transcription</keyword>
<keyword evidence="8" id="KW-1185">Reference proteome</keyword>
<keyword evidence="3" id="KW-0238">DNA-binding</keyword>
<dbReference type="PROSITE" id="PS51005">
    <property type="entry name" value="NAC"/>
    <property type="match status" value="1"/>
</dbReference>
<keyword evidence="5" id="KW-0539">Nucleus</keyword>
<organism evidence="7 8">
    <name type="scientific">Solanum tuberosum</name>
    <name type="common">Potato</name>
    <dbReference type="NCBI Taxonomy" id="4113"/>
    <lineage>
        <taxon>Eukaryota</taxon>
        <taxon>Viridiplantae</taxon>
        <taxon>Streptophyta</taxon>
        <taxon>Embryophyta</taxon>
        <taxon>Tracheophyta</taxon>
        <taxon>Spermatophyta</taxon>
        <taxon>Magnoliopsida</taxon>
        <taxon>eudicotyledons</taxon>
        <taxon>Gunneridae</taxon>
        <taxon>Pentapetalae</taxon>
        <taxon>asterids</taxon>
        <taxon>lamiids</taxon>
        <taxon>Solanales</taxon>
        <taxon>Solanaceae</taxon>
        <taxon>Solanoideae</taxon>
        <taxon>Solaneae</taxon>
        <taxon>Solanum</taxon>
    </lineage>
</organism>
<dbReference type="EMBL" id="JAIVGD010000015">
    <property type="protein sequence ID" value="KAH0757635.1"/>
    <property type="molecule type" value="Genomic_DNA"/>
</dbReference>
<evidence type="ECO:0000256" key="5">
    <source>
        <dbReference type="ARBA" id="ARBA00023242"/>
    </source>
</evidence>
<evidence type="ECO:0000256" key="1">
    <source>
        <dbReference type="ARBA" id="ARBA00004123"/>
    </source>
</evidence>
<dbReference type="InterPro" id="IPR036093">
    <property type="entry name" value="NAC_dom_sf"/>
</dbReference>
<dbReference type="SUPFAM" id="SSF101941">
    <property type="entry name" value="NAC domain"/>
    <property type="match status" value="1"/>
</dbReference>
<keyword evidence="2" id="KW-0805">Transcription regulation</keyword>
<gene>
    <name evidence="7" type="ORF">KY290_021128</name>
</gene>
<dbReference type="Proteomes" id="UP000826656">
    <property type="component" value="Unassembled WGS sequence"/>
</dbReference>
<reference evidence="7 8" key="1">
    <citation type="journal article" date="2021" name="bioRxiv">
        <title>Chromosome-scale and haplotype-resolved genome assembly of a tetraploid potato cultivar.</title>
        <authorList>
            <person name="Sun H."/>
            <person name="Jiao W.-B."/>
            <person name="Krause K."/>
            <person name="Campoy J.A."/>
            <person name="Goel M."/>
            <person name="Folz-Donahue K."/>
            <person name="Kukat C."/>
            <person name="Huettel B."/>
            <person name="Schneeberger K."/>
        </authorList>
    </citation>
    <scope>NUCLEOTIDE SEQUENCE [LARGE SCALE GENOMIC DNA]</scope>
    <source>
        <strain evidence="7">SolTubOtavaFocal</strain>
        <tissue evidence="7">Leaves</tissue>
    </source>
</reference>
<dbReference type="Gene3D" id="2.170.150.80">
    <property type="entry name" value="NAC domain"/>
    <property type="match status" value="1"/>
</dbReference>
<protein>
    <recommendedName>
        <fullName evidence="6">NAC domain-containing protein</fullName>
    </recommendedName>
</protein>
<evidence type="ECO:0000256" key="3">
    <source>
        <dbReference type="ARBA" id="ARBA00023125"/>
    </source>
</evidence>